<dbReference type="Proteomes" id="UP000515908">
    <property type="component" value="Chromosome 12"/>
</dbReference>
<dbReference type="VEuPathDB" id="TriTrypDB:ADEAN_000647300"/>
<gene>
    <name evidence="1" type="ORF">ADEAN_000647300</name>
</gene>
<dbReference type="PANTHER" id="PTHR39290:SF6">
    <property type="entry name" value="S-ADENOSYL-L-METHIONINE-DEPENDENT METHYLTRANSFERASES SUPERFAMILY PROTEIN"/>
    <property type="match status" value="1"/>
</dbReference>
<keyword evidence="2" id="KW-1185">Reference proteome</keyword>
<dbReference type="EMBL" id="LR877156">
    <property type="protein sequence ID" value="CAD2218980.1"/>
    <property type="molecule type" value="Genomic_DNA"/>
</dbReference>
<protein>
    <submittedName>
        <fullName evidence="1">Uncharacterized protein</fullName>
    </submittedName>
</protein>
<organism evidence="1 2">
    <name type="scientific">Angomonas deanei</name>
    <dbReference type="NCBI Taxonomy" id="59799"/>
    <lineage>
        <taxon>Eukaryota</taxon>
        <taxon>Discoba</taxon>
        <taxon>Euglenozoa</taxon>
        <taxon>Kinetoplastea</taxon>
        <taxon>Metakinetoplastina</taxon>
        <taxon>Trypanosomatida</taxon>
        <taxon>Trypanosomatidae</taxon>
        <taxon>Strigomonadinae</taxon>
        <taxon>Angomonas</taxon>
    </lineage>
</organism>
<dbReference type="PANTHER" id="PTHR39290">
    <property type="entry name" value="C3H1-TYPE DOMAIN-CONTAINING PROTEIN-RELATED"/>
    <property type="match status" value="1"/>
</dbReference>
<reference evidence="1 2" key="1">
    <citation type="submission" date="2020-08" db="EMBL/GenBank/DDBJ databases">
        <authorList>
            <person name="Newling K."/>
            <person name="Davey J."/>
            <person name="Forrester S."/>
        </authorList>
    </citation>
    <scope>NUCLEOTIDE SEQUENCE [LARGE SCALE GENOMIC DNA]</scope>
    <source>
        <strain evidence="2">Crithidia deanei Carvalho (ATCC PRA-265)</strain>
    </source>
</reference>
<name>S9WH11_9TRYP</name>
<dbReference type="OrthoDB" id="269171at2759"/>
<proteinExistence type="predicted"/>
<evidence type="ECO:0000313" key="1">
    <source>
        <dbReference type="EMBL" id="CAD2218980.1"/>
    </source>
</evidence>
<dbReference type="AlphaFoldDB" id="S9WH11"/>
<accession>S9WH11</accession>
<evidence type="ECO:0000313" key="2">
    <source>
        <dbReference type="Proteomes" id="UP000515908"/>
    </source>
</evidence>
<sequence>MFFFCYEPNISYLVDFVLQDVGDDYLLYKDSVDSYRRRLPDEFKVPFTYEANRVGTTVFAWSLLSPEEAKYAVETACRVLPTADQIMSIGSGGGYVEHVFNRVLHNVVLDPQWEVNRKTFPKSYFDNVKADIGGRQLPIFAFDELALKNTYSVHVSIGDPLALLSATRNTILLLCWPPFGSPTEEQSSMAFEALEYFTQRGGEVVIYVGDVASTGDWRFHELLRDQYKLVKGYPVRHEVRRWYPQEMGLIYAGNDTVGVYQRRGYL</sequence>